<protein>
    <recommendedName>
        <fullName evidence="2">Peptidase M28 domain-containing protein</fullName>
    </recommendedName>
</protein>
<dbReference type="PROSITE" id="PS00018">
    <property type="entry name" value="EF_HAND_1"/>
    <property type="match status" value="1"/>
</dbReference>
<dbReference type="InterPro" id="IPR045175">
    <property type="entry name" value="M28_fam"/>
</dbReference>
<keyword evidence="4" id="KW-1185">Reference proteome</keyword>
<dbReference type="InterPro" id="IPR007484">
    <property type="entry name" value="Peptidase_M28"/>
</dbReference>
<dbReference type="RefSeq" id="WP_345067263.1">
    <property type="nucleotide sequence ID" value="NZ_BAABGR010000015.1"/>
</dbReference>
<comment type="caution">
    <text evidence="3">The sequence shown here is derived from an EMBL/GenBank/DDBJ whole genome shotgun (WGS) entry which is preliminary data.</text>
</comment>
<accession>A0ABP8R2T7</accession>
<sequence length="528" mass="58310">MRKLFSLLFILPYAYSCSLAQAPSKYANLITEESSKAHLTILASKEFEGRGTGQEGGKKTVKYITEQFQSYGLKPIVNGSYHQPVSLVRVAYNVESFRLGDQNFVYGQDFFVQGDNSAQSIQADEIIFVGYGIQDEKYNELKGVDVTGKVILLVNEGEPVDASGNSIITGTSTKSTWTSSRFKRIQELTKLNPKLILAASSQNDEMIKRIGGRSLMGRVQLDKGTAANNSTQAAPVVLVNTAMANQLLAKIGTSLEQFKAKTLTSPEPAKTIKVGINAEMGVKREKLDDPNVLGYLEGSDLKDEVIVVCGHWDHDGILPNGTIFPGADDNGSGTVAVVELAKAFAKAKKDGKGPRRSILFIALAAEEKGLLGSQFYVENPIIPLEKTVACINIDMLGRIDDKHLNGDHNYVHVIGTNKLSTDLKPIVEKANKDINLILDYDYDRPDEPMRLYYRSDHYNFAKNGIPSLFFFSGLHPHYHTPEDTVDKIDFPMMVKRERLIFNVAWDLANRDTKPVVDLPLEDAKGTGR</sequence>
<dbReference type="Proteomes" id="UP001500394">
    <property type="component" value="Unassembled WGS sequence"/>
</dbReference>
<feature type="signal peptide" evidence="1">
    <location>
        <begin position="1"/>
        <end position="22"/>
    </location>
</feature>
<dbReference type="Pfam" id="PF04389">
    <property type="entry name" value="Peptidase_M28"/>
    <property type="match status" value="1"/>
</dbReference>
<evidence type="ECO:0000256" key="1">
    <source>
        <dbReference type="SAM" id="SignalP"/>
    </source>
</evidence>
<dbReference type="EMBL" id="BAABGR010000015">
    <property type="protein sequence ID" value="GAA4516701.1"/>
    <property type="molecule type" value="Genomic_DNA"/>
</dbReference>
<dbReference type="PANTHER" id="PTHR12147">
    <property type="entry name" value="METALLOPEPTIDASE M28 FAMILY MEMBER"/>
    <property type="match status" value="1"/>
</dbReference>
<proteinExistence type="predicted"/>
<gene>
    <name evidence="3" type="ORF">GCM10023173_16450</name>
</gene>
<organism evidence="3 4">
    <name type="scientific">Sphingobacterium thermophilum</name>
    <dbReference type="NCBI Taxonomy" id="768534"/>
    <lineage>
        <taxon>Bacteria</taxon>
        <taxon>Pseudomonadati</taxon>
        <taxon>Bacteroidota</taxon>
        <taxon>Sphingobacteriia</taxon>
        <taxon>Sphingobacteriales</taxon>
        <taxon>Sphingobacteriaceae</taxon>
        <taxon>Sphingobacterium</taxon>
    </lineage>
</organism>
<dbReference type="Gene3D" id="3.40.630.10">
    <property type="entry name" value="Zn peptidases"/>
    <property type="match status" value="2"/>
</dbReference>
<evidence type="ECO:0000313" key="3">
    <source>
        <dbReference type="EMBL" id="GAA4516701.1"/>
    </source>
</evidence>
<evidence type="ECO:0000259" key="2">
    <source>
        <dbReference type="Pfam" id="PF04389"/>
    </source>
</evidence>
<name>A0ABP8R2T7_9SPHI</name>
<dbReference type="PANTHER" id="PTHR12147:SF26">
    <property type="entry name" value="PEPTIDASE M28 DOMAIN-CONTAINING PROTEIN"/>
    <property type="match status" value="1"/>
</dbReference>
<feature type="domain" description="Peptidase M28" evidence="2">
    <location>
        <begin position="291"/>
        <end position="502"/>
    </location>
</feature>
<feature type="chain" id="PRO_5047044113" description="Peptidase M28 domain-containing protein" evidence="1">
    <location>
        <begin position="23"/>
        <end position="528"/>
    </location>
</feature>
<dbReference type="SUPFAM" id="SSF53187">
    <property type="entry name" value="Zn-dependent exopeptidases"/>
    <property type="match status" value="1"/>
</dbReference>
<evidence type="ECO:0000313" key="4">
    <source>
        <dbReference type="Proteomes" id="UP001500394"/>
    </source>
</evidence>
<reference evidence="4" key="1">
    <citation type="journal article" date="2019" name="Int. J. Syst. Evol. Microbiol.">
        <title>The Global Catalogue of Microorganisms (GCM) 10K type strain sequencing project: providing services to taxonomists for standard genome sequencing and annotation.</title>
        <authorList>
            <consortium name="The Broad Institute Genomics Platform"/>
            <consortium name="The Broad Institute Genome Sequencing Center for Infectious Disease"/>
            <person name="Wu L."/>
            <person name="Ma J."/>
        </authorList>
    </citation>
    <scope>NUCLEOTIDE SEQUENCE [LARGE SCALE GENOMIC DNA]</scope>
    <source>
        <strain evidence="4">JCM 17858</strain>
    </source>
</reference>
<keyword evidence="1" id="KW-0732">Signal</keyword>
<dbReference type="InterPro" id="IPR018247">
    <property type="entry name" value="EF_Hand_1_Ca_BS"/>
</dbReference>